<dbReference type="EMBL" id="CAFBMC010000040">
    <property type="protein sequence ID" value="CAB4899389.1"/>
    <property type="molecule type" value="Genomic_DNA"/>
</dbReference>
<feature type="transmembrane region" description="Helical" evidence="11">
    <location>
        <begin position="21"/>
        <end position="41"/>
    </location>
</feature>
<feature type="transmembrane region" description="Helical" evidence="11">
    <location>
        <begin position="143"/>
        <end position="163"/>
    </location>
</feature>
<feature type="transmembrane region" description="Helical" evidence="11">
    <location>
        <begin position="47"/>
        <end position="69"/>
    </location>
</feature>
<evidence type="ECO:0000256" key="1">
    <source>
        <dbReference type="ARBA" id="ARBA00004141"/>
    </source>
</evidence>
<evidence type="ECO:0000256" key="10">
    <source>
        <dbReference type="ARBA" id="ARBA00023264"/>
    </source>
</evidence>
<evidence type="ECO:0000313" key="13">
    <source>
        <dbReference type="EMBL" id="CAB5038886.1"/>
    </source>
</evidence>
<keyword evidence="8 11" id="KW-0472">Membrane</keyword>
<dbReference type="PIRSF" id="PIRSF000847">
    <property type="entry name" value="Phos_ph_gly_syn"/>
    <property type="match status" value="1"/>
</dbReference>
<gene>
    <name evidence="12" type="ORF">UFOPK3495_00875</name>
    <name evidence="13" type="ORF">UFOPK4237_00895</name>
</gene>
<accession>A0A6J7G7G3</accession>
<comment type="subcellular location">
    <subcellularLocation>
        <location evidence="1">Membrane</location>
        <topology evidence="1">Multi-pass membrane protein</topology>
    </subcellularLocation>
</comment>
<dbReference type="InterPro" id="IPR000462">
    <property type="entry name" value="CDP-OH_P_trans"/>
</dbReference>
<keyword evidence="9" id="KW-0594">Phospholipid biosynthesis</keyword>
<comment type="similarity">
    <text evidence="2">Belongs to the CDP-alcohol phosphatidyltransferase class-I family.</text>
</comment>
<sequence>MKAVPVDPATVPVNSDKIVNLPNALTALRLLAVPVLIWLLATDTESARLWATIVFILAAITDLMDGAIARRRGQITSFGKLADPIADKALIGTALIGLSLLDDLAWWITIVILARELGVTALRMWVIRHGVIAASRGGKGKTLTQVVAISMYLYQPAGVGWWSPMAEGVMTVAVILTLITGFSYVGQALALRRVSKD</sequence>
<dbReference type="PANTHER" id="PTHR14269">
    <property type="entry name" value="CDP-DIACYLGLYCEROL--GLYCEROL-3-PHOSPHATE 3-PHOSPHATIDYLTRANSFERASE-RELATED"/>
    <property type="match status" value="1"/>
</dbReference>
<evidence type="ECO:0000256" key="8">
    <source>
        <dbReference type="ARBA" id="ARBA00023136"/>
    </source>
</evidence>
<reference evidence="12" key="1">
    <citation type="submission" date="2020-05" db="EMBL/GenBank/DDBJ databases">
        <authorList>
            <person name="Chiriac C."/>
            <person name="Salcher M."/>
            <person name="Ghai R."/>
            <person name="Kavagutti S V."/>
        </authorList>
    </citation>
    <scope>NUCLEOTIDE SEQUENCE</scope>
</reference>
<dbReference type="PANTHER" id="PTHR14269:SF52">
    <property type="entry name" value="PHOSPHATIDYLGLYCEROPHOSPHATE SYNTHASE-RELATED"/>
    <property type="match status" value="1"/>
</dbReference>
<evidence type="ECO:0000256" key="4">
    <source>
        <dbReference type="ARBA" id="ARBA00022679"/>
    </source>
</evidence>
<keyword evidence="3" id="KW-0444">Lipid biosynthesis</keyword>
<evidence type="ECO:0000256" key="7">
    <source>
        <dbReference type="ARBA" id="ARBA00023098"/>
    </source>
</evidence>
<protein>
    <submittedName>
        <fullName evidence="12">Unannotated protein</fullName>
    </submittedName>
</protein>
<dbReference type="NCBIfam" id="TIGR00560">
    <property type="entry name" value="pgsA"/>
    <property type="match status" value="1"/>
</dbReference>
<evidence type="ECO:0000256" key="2">
    <source>
        <dbReference type="ARBA" id="ARBA00010441"/>
    </source>
</evidence>
<evidence type="ECO:0000256" key="9">
    <source>
        <dbReference type="ARBA" id="ARBA00023209"/>
    </source>
</evidence>
<feature type="transmembrane region" description="Helical" evidence="11">
    <location>
        <begin position="104"/>
        <end position="122"/>
    </location>
</feature>
<dbReference type="Gene3D" id="1.20.120.1760">
    <property type="match status" value="1"/>
</dbReference>
<dbReference type="GO" id="GO:0008444">
    <property type="term" value="F:CDP-diacylglycerol-glycerol-3-phosphate 3-phosphatidyltransferase activity"/>
    <property type="evidence" value="ECO:0007669"/>
    <property type="project" value="InterPro"/>
</dbReference>
<dbReference type="Pfam" id="PF01066">
    <property type="entry name" value="CDP-OH_P_transf"/>
    <property type="match status" value="1"/>
</dbReference>
<keyword evidence="6 11" id="KW-1133">Transmembrane helix</keyword>
<evidence type="ECO:0000256" key="6">
    <source>
        <dbReference type="ARBA" id="ARBA00022989"/>
    </source>
</evidence>
<keyword evidence="10" id="KW-1208">Phospholipid metabolism</keyword>
<dbReference type="InterPro" id="IPR050324">
    <property type="entry name" value="CDP-alcohol_PTase-I"/>
</dbReference>
<proteinExistence type="inferred from homology"/>
<dbReference type="PROSITE" id="PS00379">
    <property type="entry name" value="CDP_ALCOHOL_P_TRANSF"/>
    <property type="match status" value="1"/>
</dbReference>
<dbReference type="EMBL" id="CAFBPZ010000053">
    <property type="protein sequence ID" value="CAB5038886.1"/>
    <property type="molecule type" value="Genomic_DNA"/>
</dbReference>
<dbReference type="GO" id="GO:0046474">
    <property type="term" value="P:glycerophospholipid biosynthetic process"/>
    <property type="evidence" value="ECO:0007669"/>
    <property type="project" value="TreeGrafter"/>
</dbReference>
<evidence type="ECO:0000256" key="3">
    <source>
        <dbReference type="ARBA" id="ARBA00022516"/>
    </source>
</evidence>
<dbReference type="InterPro" id="IPR004570">
    <property type="entry name" value="Phosphatidylglycerol_P_synth"/>
</dbReference>
<organism evidence="12">
    <name type="scientific">freshwater metagenome</name>
    <dbReference type="NCBI Taxonomy" id="449393"/>
    <lineage>
        <taxon>unclassified sequences</taxon>
        <taxon>metagenomes</taxon>
        <taxon>ecological metagenomes</taxon>
    </lineage>
</organism>
<keyword evidence="4" id="KW-0808">Transferase</keyword>
<keyword evidence="5 11" id="KW-0812">Transmembrane</keyword>
<evidence type="ECO:0000313" key="12">
    <source>
        <dbReference type="EMBL" id="CAB4899389.1"/>
    </source>
</evidence>
<name>A0A6J7G7G3_9ZZZZ</name>
<dbReference type="AlphaFoldDB" id="A0A6J7G7G3"/>
<evidence type="ECO:0000256" key="11">
    <source>
        <dbReference type="SAM" id="Phobius"/>
    </source>
</evidence>
<feature type="transmembrane region" description="Helical" evidence="11">
    <location>
        <begin position="169"/>
        <end position="191"/>
    </location>
</feature>
<dbReference type="InterPro" id="IPR048254">
    <property type="entry name" value="CDP_ALCOHOL_P_TRANSF_CS"/>
</dbReference>
<dbReference type="GO" id="GO:0016020">
    <property type="term" value="C:membrane"/>
    <property type="evidence" value="ECO:0007669"/>
    <property type="project" value="UniProtKB-SubCell"/>
</dbReference>
<dbReference type="InterPro" id="IPR043130">
    <property type="entry name" value="CDP-OH_PTrfase_TM_dom"/>
</dbReference>
<keyword evidence="7" id="KW-0443">Lipid metabolism</keyword>
<evidence type="ECO:0000256" key="5">
    <source>
        <dbReference type="ARBA" id="ARBA00022692"/>
    </source>
</evidence>